<name>A0A4U5QPF9_POPAL</name>
<organism evidence="2">
    <name type="scientific">Populus alba</name>
    <name type="common">White poplar</name>
    <dbReference type="NCBI Taxonomy" id="43335"/>
    <lineage>
        <taxon>Eukaryota</taxon>
        <taxon>Viridiplantae</taxon>
        <taxon>Streptophyta</taxon>
        <taxon>Embryophyta</taxon>
        <taxon>Tracheophyta</taxon>
        <taxon>Spermatophyta</taxon>
        <taxon>Magnoliopsida</taxon>
        <taxon>eudicotyledons</taxon>
        <taxon>Gunneridae</taxon>
        <taxon>Pentapetalae</taxon>
        <taxon>rosids</taxon>
        <taxon>fabids</taxon>
        <taxon>Malpighiales</taxon>
        <taxon>Salicaceae</taxon>
        <taxon>Saliceae</taxon>
        <taxon>Populus</taxon>
    </lineage>
</organism>
<proteinExistence type="predicted"/>
<feature type="region of interest" description="Disordered" evidence="1">
    <location>
        <begin position="55"/>
        <end position="98"/>
    </location>
</feature>
<evidence type="ECO:0000256" key="1">
    <source>
        <dbReference type="SAM" id="MobiDB-lite"/>
    </source>
</evidence>
<protein>
    <submittedName>
        <fullName evidence="2">Uncharacterized protein</fullName>
    </submittedName>
</protein>
<reference evidence="2" key="1">
    <citation type="submission" date="2018-10" db="EMBL/GenBank/DDBJ databases">
        <title>Population genomic analysis revealed the cold adaptation of white poplar.</title>
        <authorList>
            <person name="Liu Y.-J."/>
        </authorList>
    </citation>
    <scope>NUCLEOTIDE SEQUENCE [LARGE SCALE GENOMIC DNA]</scope>
    <source>
        <strain evidence="2">PAL-ZL1</strain>
    </source>
</reference>
<dbReference type="EMBL" id="RCHU01000224">
    <property type="protein sequence ID" value="TKS10735.1"/>
    <property type="molecule type" value="Genomic_DNA"/>
</dbReference>
<gene>
    <name evidence="2" type="ORF">D5086_0000080710</name>
</gene>
<dbReference type="AlphaFoldDB" id="A0A4U5QPF9"/>
<evidence type="ECO:0000313" key="2">
    <source>
        <dbReference type="EMBL" id="TKS10735.1"/>
    </source>
</evidence>
<accession>A0A4U5QPF9</accession>
<comment type="caution">
    <text evidence="2">The sequence shown here is derived from an EMBL/GenBank/DDBJ whole genome shotgun (WGS) entry which is preliminary data.</text>
</comment>
<sequence>MHSRDQNSTVSKLFCNVEQRRYGISTHSIAALYSKPNTHVDNLGCMKIAAIRGPAEKERGGAKRTMSSTVLEIPGEEDSSKRSSTFEEDFDSMSDAESSCHHQGRLDVVDSTLNDEERNIDELFYHEEARKKLKLLADMVGADTKEPGFVLAKVVTVLKSLRNGSGHIHLPRK</sequence>